<proteinExistence type="inferred from homology"/>
<comment type="caution">
    <text evidence="2">The sequence shown here is derived from an EMBL/GenBank/DDBJ whole genome shotgun (WGS) entry which is preliminary data.</text>
</comment>
<comment type="similarity">
    <text evidence="1">Belongs to the OsmC/Ohr family.</text>
</comment>
<dbReference type="Gene3D" id="3.30.300.20">
    <property type="match status" value="1"/>
</dbReference>
<reference evidence="2" key="1">
    <citation type="journal article" date="2020" name="Fungal Divers.">
        <title>Resolving the Mortierellaceae phylogeny through synthesis of multi-gene phylogenetics and phylogenomics.</title>
        <authorList>
            <person name="Vandepol N."/>
            <person name="Liber J."/>
            <person name="Desiro A."/>
            <person name="Na H."/>
            <person name="Kennedy M."/>
            <person name="Barry K."/>
            <person name="Grigoriev I.V."/>
            <person name="Miller A.N."/>
            <person name="O'Donnell K."/>
            <person name="Stajich J.E."/>
            <person name="Bonito G."/>
        </authorList>
    </citation>
    <scope>NUCLEOTIDE SEQUENCE</scope>
    <source>
        <strain evidence="2">CK1249</strain>
    </source>
</reference>
<dbReference type="InterPro" id="IPR003718">
    <property type="entry name" value="OsmC/Ohr_fam"/>
</dbReference>
<dbReference type="PANTHER" id="PTHR33797:SF2">
    <property type="entry name" value="ORGANIC HYDROPEROXIDE RESISTANCE PROTEIN-LIKE"/>
    <property type="match status" value="1"/>
</dbReference>
<dbReference type="PANTHER" id="PTHR33797">
    <property type="entry name" value="ORGANIC HYDROPEROXIDE RESISTANCE PROTEIN-LIKE"/>
    <property type="match status" value="1"/>
</dbReference>
<dbReference type="InterPro" id="IPR015946">
    <property type="entry name" value="KH_dom-like_a/b"/>
</dbReference>
<dbReference type="GO" id="GO:0006979">
    <property type="term" value="P:response to oxidative stress"/>
    <property type="evidence" value="ECO:0007669"/>
    <property type="project" value="InterPro"/>
</dbReference>
<name>A0A9P6LUP7_MORAP</name>
<accession>A0A9P6LUP7</accession>
<dbReference type="Pfam" id="PF02566">
    <property type="entry name" value="OsmC"/>
    <property type="match status" value="1"/>
</dbReference>
<dbReference type="Gene3D" id="2.20.25.10">
    <property type="match status" value="1"/>
</dbReference>
<dbReference type="InterPro" id="IPR036102">
    <property type="entry name" value="OsmC/Ohrsf"/>
</dbReference>
<evidence type="ECO:0000256" key="1">
    <source>
        <dbReference type="ARBA" id="ARBA00007378"/>
    </source>
</evidence>
<protein>
    <recommendedName>
        <fullName evidence="4">Organic hydroperoxide resistance protein</fullName>
    </recommendedName>
</protein>
<evidence type="ECO:0000313" key="2">
    <source>
        <dbReference type="EMBL" id="KAF9945060.1"/>
    </source>
</evidence>
<evidence type="ECO:0008006" key="4">
    <source>
        <dbReference type="Google" id="ProtNLM"/>
    </source>
</evidence>
<dbReference type="SUPFAM" id="SSF82784">
    <property type="entry name" value="OsmC-like"/>
    <property type="match status" value="1"/>
</dbReference>
<keyword evidence="3" id="KW-1185">Reference proteome</keyword>
<dbReference type="InterPro" id="IPR019953">
    <property type="entry name" value="OHR"/>
</dbReference>
<sequence length="169" mass="17816">MSLLRTAIRPAARLRLATVAPFTVAVRHLSFKPIYTAETTVVGARNGHLKTKSGSLDVKLDMPKEFGTKGGAGTNPEELLAGGYAACFGGALGVAAGELKVKLAPETTITSFVSIGPKQPKGFQLAVELRVAKSGLEGAKFEEVAELAHQICPFTHAMKNNIEITTVRA</sequence>
<dbReference type="Proteomes" id="UP000738359">
    <property type="component" value="Unassembled WGS sequence"/>
</dbReference>
<dbReference type="OrthoDB" id="60422at2759"/>
<dbReference type="AlphaFoldDB" id="A0A9P6LUP7"/>
<organism evidence="2 3">
    <name type="scientific">Mortierella alpina</name>
    <name type="common">Oleaginous fungus</name>
    <name type="synonym">Mortierella renispora</name>
    <dbReference type="NCBI Taxonomy" id="64518"/>
    <lineage>
        <taxon>Eukaryota</taxon>
        <taxon>Fungi</taxon>
        <taxon>Fungi incertae sedis</taxon>
        <taxon>Mucoromycota</taxon>
        <taxon>Mortierellomycotina</taxon>
        <taxon>Mortierellomycetes</taxon>
        <taxon>Mortierellales</taxon>
        <taxon>Mortierellaceae</taxon>
        <taxon>Mortierella</taxon>
    </lineage>
</organism>
<dbReference type="EMBL" id="JAAAHY010002204">
    <property type="protein sequence ID" value="KAF9945060.1"/>
    <property type="molecule type" value="Genomic_DNA"/>
</dbReference>
<evidence type="ECO:0000313" key="3">
    <source>
        <dbReference type="Proteomes" id="UP000738359"/>
    </source>
</evidence>
<dbReference type="NCBIfam" id="TIGR03561">
    <property type="entry name" value="organ_hyd_perox"/>
    <property type="match status" value="1"/>
</dbReference>
<gene>
    <name evidence="2" type="ORF">BGZ70_004087</name>
</gene>